<dbReference type="EMBL" id="GL732534">
    <property type="protein sequence ID" value="EFX84654.1"/>
    <property type="molecule type" value="Genomic_DNA"/>
</dbReference>
<dbReference type="HOGENOM" id="CLU_1733320_0_0_1"/>
<proteinExistence type="predicted"/>
<evidence type="ECO:0000313" key="2">
    <source>
        <dbReference type="Proteomes" id="UP000000305"/>
    </source>
</evidence>
<dbReference type="KEGG" id="dpx:DAPPUDRAFT_238800"/>
<protein>
    <submittedName>
        <fullName evidence="1">Uncharacterized protein</fullName>
    </submittedName>
</protein>
<reference evidence="1 2" key="1">
    <citation type="journal article" date="2011" name="Science">
        <title>The ecoresponsive genome of Daphnia pulex.</title>
        <authorList>
            <person name="Colbourne J.K."/>
            <person name="Pfrender M.E."/>
            <person name="Gilbert D."/>
            <person name="Thomas W.K."/>
            <person name="Tucker A."/>
            <person name="Oakley T.H."/>
            <person name="Tokishita S."/>
            <person name="Aerts A."/>
            <person name="Arnold G.J."/>
            <person name="Basu M.K."/>
            <person name="Bauer D.J."/>
            <person name="Caceres C.E."/>
            <person name="Carmel L."/>
            <person name="Casola C."/>
            <person name="Choi J.H."/>
            <person name="Detter J.C."/>
            <person name="Dong Q."/>
            <person name="Dusheyko S."/>
            <person name="Eads B.D."/>
            <person name="Frohlich T."/>
            <person name="Geiler-Samerotte K.A."/>
            <person name="Gerlach D."/>
            <person name="Hatcher P."/>
            <person name="Jogdeo S."/>
            <person name="Krijgsveld J."/>
            <person name="Kriventseva E.V."/>
            <person name="Kultz D."/>
            <person name="Laforsch C."/>
            <person name="Lindquist E."/>
            <person name="Lopez J."/>
            <person name="Manak J.R."/>
            <person name="Muller J."/>
            <person name="Pangilinan J."/>
            <person name="Patwardhan R.P."/>
            <person name="Pitluck S."/>
            <person name="Pritham E.J."/>
            <person name="Rechtsteiner A."/>
            <person name="Rho M."/>
            <person name="Rogozin I.B."/>
            <person name="Sakarya O."/>
            <person name="Salamov A."/>
            <person name="Schaack S."/>
            <person name="Shapiro H."/>
            <person name="Shiga Y."/>
            <person name="Skalitzky C."/>
            <person name="Smith Z."/>
            <person name="Souvorov A."/>
            <person name="Sung W."/>
            <person name="Tang Z."/>
            <person name="Tsuchiya D."/>
            <person name="Tu H."/>
            <person name="Vos H."/>
            <person name="Wang M."/>
            <person name="Wolf Y.I."/>
            <person name="Yamagata H."/>
            <person name="Yamada T."/>
            <person name="Ye Y."/>
            <person name="Shaw J.R."/>
            <person name="Andrews J."/>
            <person name="Crease T.J."/>
            <person name="Tang H."/>
            <person name="Lucas S.M."/>
            <person name="Robertson H.M."/>
            <person name="Bork P."/>
            <person name="Koonin E.V."/>
            <person name="Zdobnov E.M."/>
            <person name="Grigoriev I.V."/>
            <person name="Lynch M."/>
            <person name="Boore J.L."/>
        </authorList>
    </citation>
    <scope>NUCLEOTIDE SEQUENCE [LARGE SCALE GENOMIC DNA]</scope>
</reference>
<name>E9G7F4_DAPPU</name>
<organism evidence="1 2">
    <name type="scientific">Daphnia pulex</name>
    <name type="common">Water flea</name>
    <dbReference type="NCBI Taxonomy" id="6669"/>
    <lineage>
        <taxon>Eukaryota</taxon>
        <taxon>Metazoa</taxon>
        <taxon>Ecdysozoa</taxon>
        <taxon>Arthropoda</taxon>
        <taxon>Crustacea</taxon>
        <taxon>Branchiopoda</taxon>
        <taxon>Diplostraca</taxon>
        <taxon>Cladocera</taxon>
        <taxon>Anomopoda</taxon>
        <taxon>Daphniidae</taxon>
        <taxon>Daphnia</taxon>
    </lineage>
</organism>
<sequence length="151" mass="17565">MLNILGVQRPFEIAARRLQPKRPSRNYFRNNLNTSSTTEQLGQLQQKTNWQFASMDTTLCFIRVQLKRRRRTGLGWSINVGPGWFSATEGFSIVQLFCPTKEDNIYERDGQSDHASSTIVQKEEWGSNIVFQVVTYTFSKSGFERWTMADW</sequence>
<keyword evidence="2" id="KW-1185">Reference proteome</keyword>
<dbReference type="InParanoid" id="E9G7F4"/>
<evidence type="ECO:0000313" key="1">
    <source>
        <dbReference type="EMBL" id="EFX84654.1"/>
    </source>
</evidence>
<dbReference type="AlphaFoldDB" id="E9G7F4"/>
<accession>E9G7F4</accession>
<gene>
    <name evidence="1" type="ORF">DAPPUDRAFT_238800</name>
</gene>
<dbReference type="Proteomes" id="UP000000305">
    <property type="component" value="Unassembled WGS sequence"/>
</dbReference>